<evidence type="ECO:0000313" key="3">
    <source>
        <dbReference type="Proteomes" id="UP001515480"/>
    </source>
</evidence>
<evidence type="ECO:0000313" key="2">
    <source>
        <dbReference type="EMBL" id="KAL1515272.1"/>
    </source>
</evidence>
<dbReference type="GO" id="GO:0042392">
    <property type="term" value="F:sphingosine-1-phosphate phosphatase activity"/>
    <property type="evidence" value="ECO:0007669"/>
    <property type="project" value="TreeGrafter"/>
</dbReference>
<dbReference type="Gene3D" id="1.20.144.10">
    <property type="entry name" value="Phosphatidic acid phosphatase type 2/haloperoxidase"/>
    <property type="match status" value="1"/>
</dbReference>
<dbReference type="Pfam" id="PF01569">
    <property type="entry name" value="PAP2"/>
    <property type="match status" value="1"/>
</dbReference>
<dbReference type="AlphaFoldDB" id="A0AB34J722"/>
<name>A0AB34J722_PRYPA</name>
<dbReference type="SMART" id="SM00014">
    <property type="entry name" value="acidPPc"/>
    <property type="match status" value="1"/>
</dbReference>
<dbReference type="CDD" id="cd01610">
    <property type="entry name" value="PAP2_like"/>
    <property type="match status" value="1"/>
</dbReference>
<dbReference type="SUPFAM" id="SSF48317">
    <property type="entry name" value="Acid phosphatase/Vanadium-dependent haloperoxidase"/>
    <property type="match status" value="1"/>
</dbReference>
<dbReference type="EMBL" id="JBGBPQ010000011">
    <property type="protein sequence ID" value="KAL1515272.1"/>
    <property type="molecule type" value="Genomic_DNA"/>
</dbReference>
<comment type="caution">
    <text evidence="2">The sequence shown here is derived from an EMBL/GenBank/DDBJ whole genome shotgun (WGS) entry which is preliminary data.</text>
</comment>
<dbReference type="PANTHER" id="PTHR14969:SF13">
    <property type="entry name" value="AT30094P"/>
    <property type="match status" value="1"/>
</dbReference>
<dbReference type="InterPro" id="IPR036938">
    <property type="entry name" value="PAP2/HPO_sf"/>
</dbReference>
<dbReference type="InterPro" id="IPR000326">
    <property type="entry name" value="PAP2/HPO"/>
</dbReference>
<feature type="domain" description="Phosphatidic acid phosphatase type 2/haloperoxidase" evidence="1">
    <location>
        <begin position="66"/>
        <end position="184"/>
    </location>
</feature>
<reference evidence="2 3" key="1">
    <citation type="journal article" date="2024" name="Science">
        <title>Giant polyketide synthase enzymes in the biosynthesis of giant marine polyether toxins.</title>
        <authorList>
            <person name="Fallon T.R."/>
            <person name="Shende V.V."/>
            <person name="Wierzbicki I.H."/>
            <person name="Pendleton A.L."/>
            <person name="Watervoot N.F."/>
            <person name="Auber R.P."/>
            <person name="Gonzalez D.J."/>
            <person name="Wisecaver J.H."/>
            <person name="Moore B.S."/>
        </authorList>
    </citation>
    <scope>NUCLEOTIDE SEQUENCE [LARGE SCALE GENOMIC DNA]</scope>
    <source>
        <strain evidence="2 3">12B1</strain>
    </source>
</reference>
<evidence type="ECO:0000259" key="1">
    <source>
        <dbReference type="SMART" id="SM00014"/>
    </source>
</evidence>
<keyword evidence="3" id="KW-1185">Reference proteome</keyword>
<dbReference type="Proteomes" id="UP001515480">
    <property type="component" value="Unassembled WGS sequence"/>
</dbReference>
<dbReference type="PANTHER" id="PTHR14969">
    <property type="entry name" value="SPHINGOSINE-1-PHOSPHATE PHOSPHOHYDROLASE"/>
    <property type="match status" value="1"/>
</dbReference>
<sequence length="346" mass="36467">MGWSLRAALLHLVLLTSPSLNLRLRALFMPADRLVVALSRLVSLSVTELFMTLCVPLAASGIDRRFARHLMLLFSLVLVLVNATKNALRLPRPRAAEGASLSREEAGFGFPSLHSAASLAIPLFARSPSSYAPLAAALSHGAARWLALAWPWLVGFARLHLGVHSLPDVIGGWACGYAIAALYEAAVSEGYADALLTATWLPLLVVPVALLLAIAHPRPRVHTEAGLKKDKSVSESAIVLGCSAGTAIAIWCDAHRPHLACPPLAAVTQLEGGKGVAAKLLLALLLTGGSKVLFQAIARAVVNGVHKLMGSPETDGVVQDCCIRVFCYTGLGYVVLGLVPQLTGTQ</sequence>
<protein>
    <recommendedName>
        <fullName evidence="1">Phosphatidic acid phosphatase type 2/haloperoxidase domain-containing protein</fullName>
    </recommendedName>
</protein>
<organism evidence="2 3">
    <name type="scientific">Prymnesium parvum</name>
    <name type="common">Toxic golden alga</name>
    <dbReference type="NCBI Taxonomy" id="97485"/>
    <lineage>
        <taxon>Eukaryota</taxon>
        <taxon>Haptista</taxon>
        <taxon>Haptophyta</taxon>
        <taxon>Prymnesiophyceae</taxon>
        <taxon>Prymnesiales</taxon>
        <taxon>Prymnesiaceae</taxon>
        <taxon>Prymnesium</taxon>
    </lineage>
</organism>
<accession>A0AB34J722</accession>
<proteinExistence type="predicted"/>
<gene>
    <name evidence="2" type="ORF">AB1Y20_001904</name>
</gene>